<dbReference type="PRINTS" id="PR00173">
    <property type="entry name" value="EDTRNSPORT"/>
</dbReference>
<evidence type="ECO:0000313" key="10">
    <source>
        <dbReference type="Proteomes" id="UP000006056"/>
    </source>
</evidence>
<sequence length="470" mass="49416">MSADTLQGNRHRLRYEIAAWTLAAVLLCGGLTCLASAHFLALGVTLRAAGVLVLLVWATFLRRKLTPWIVVGMVAGVELGLDAPAVAIGSHFLSDIFLRLVKTIVAPLILATLVSGIAGHGDLKSVGRMGWKSLLYFEVLTTIALVIGLIAANISKAGVGLAMPAEMIGSVPSAAPMHWQEFLAHVFPENIAKAIAEGQVLQVAVFAAIFGIALAMAPREKAAPVLKLAEGLSEVMFRFTNIVMYMAPLGVAAAMAYTVAKMGPGVLIHLGKLLLVFYGALLAFILFVLLPVALIARLPLRRLLRHVSGPAAIAFATATSEAALPRAMEEMEAFGVPRRILSFVIPAGYSFNLDGSTLYLAMAMVFVAQVANVPLSIGTQIFMMGTLMLASKGVAGVPRAVLVVLLATAGTLRLPSEPILILVGIDALMDMGRTAINVVGNCLASAVIARWEGALNTETVEPAVLAAMAE</sequence>
<dbReference type="GO" id="GO:0005886">
    <property type="term" value="C:plasma membrane"/>
    <property type="evidence" value="ECO:0007669"/>
    <property type="project" value="UniProtKB-SubCell"/>
</dbReference>
<gene>
    <name evidence="9" type="ordered locus">Terro_3462</name>
</gene>
<feature type="transmembrane region" description="Helical" evidence="8">
    <location>
        <begin position="44"/>
        <end position="61"/>
    </location>
</feature>
<dbReference type="Gene3D" id="1.10.3860.10">
    <property type="entry name" value="Sodium:dicarboxylate symporter"/>
    <property type="match status" value="1"/>
</dbReference>
<dbReference type="PATRIC" id="fig|926566.3.peg.3406"/>
<dbReference type="FunFam" id="1.10.3860.10:FF:000001">
    <property type="entry name" value="C4-dicarboxylate transport protein"/>
    <property type="match status" value="1"/>
</dbReference>
<feature type="transmembrane region" description="Helical" evidence="8">
    <location>
        <begin position="68"/>
        <end position="92"/>
    </location>
</feature>
<organism evidence="9 10">
    <name type="scientific">Terriglobus roseus (strain DSM 18391 / NRRL B-41598 / KBS 63)</name>
    <dbReference type="NCBI Taxonomy" id="926566"/>
    <lineage>
        <taxon>Bacteria</taxon>
        <taxon>Pseudomonadati</taxon>
        <taxon>Acidobacteriota</taxon>
        <taxon>Terriglobia</taxon>
        <taxon>Terriglobales</taxon>
        <taxon>Acidobacteriaceae</taxon>
        <taxon>Terriglobus</taxon>
    </lineage>
</organism>
<dbReference type="AlphaFoldDB" id="I3ZKA8"/>
<reference evidence="9 10" key="1">
    <citation type="submission" date="2012-06" db="EMBL/GenBank/DDBJ databases">
        <title>Complete genome of Terriglobus roseus DSM 18391.</title>
        <authorList>
            <consortium name="US DOE Joint Genome Institute (JGI-PGF)"/>
            <person name="Lucas S."/>
            <person name="Copeland A."/>
            <person name="Lapidus A."/>
            <person name="Glavina del Rio T."/>
            <person name="Dalin E."/>
            <person name="Tice H."/>
            <person name="Bruce D."/>
            <person name="Goodwin L."/>
            <person name="Pitluck S."/>
            <person name="Peters L."/>
            <person name="Mikhailova N."/>
            <person name="Munk A.C.C."/>
            <person name="Kyrpides N."/>
            <person name="Mavromatis K."/>
            <person name="Ivanova N."/>
            <person name="Brettin T."/>
            <person name="Detter J.C."/>
            <person name="Han C."/>
            <person name="Larimer F."/>
            <person name="Land M."/>
            <person name="Hauser L."/>
            <person name="Markowitz V."/>
            <person name="Cheng J.-F."/>
            <person name="Hugenholtz P."/>
            <person name="Woyke T."/>
            <person name="Wu D."/>
            <person name="Brambilla E."/>
            <person name="Klenk H.-P."/>
            <person name="Eisen J.A."/>
        </authorList>
    </citation>
    <scope>NUCLEOTIDE SEQUENCE [LARGE SCALE GENOMIC DNA]</scope>
    <source>
        <strain evidence="10">DSM 18391 / NRRL B-41598 / KBS 63</strain>
    </source>
</reference>
<dbReference type="PANTHER" id="PTHR42865">
    <property type="entry name" value="PROTON/GLUTAMATE-ASPARTATE SYMPORTER"/>
    <property type="match status" value="1"/>
</dbReference>
<evidence type="ECO:0000256" key="8">
    <source>
        <dbReference type="SAM" id="Phobius"/>
    </source>
</evidence>
<protein>
    <submittedName>
        <fullName evidence="9">Na+/H+ dicarboxylate symporter</fullName>
    </submittedName>
</protein>
<keyword evidence="2" id="KW-0813">Transport</keyword>
<dbReference type="Pfam" id="PF00375">
    <property type="entry name" value="SDF"/>
    <property type="match status" value="1"/>
</dbReference>
<comment type="subcellular location">
    <subcellularLocation>
        <location evidence="1">Cell membrane</location>
        <topology evidence="1">Multi-pass membrane protein</topology>
    </subcellularLocation>
</comment>
<evidence type="ECO:0000256" key="5">
    <source>
        <dbReference type="ARBA" id="ARBA00022847"/>
    </source>
</evidence>
<evidence type="ECO:0000256" key="6">
    <source>
        <dbReference type="ARBA" id="ARBA00022989"/>
    </source>
</evidence>
<feature type="transmembrane region" description="Helical" evidence="8">
    <location>
        <begin position="17"/>
        <end position="38"/>
    </location>
</feature>
<feature type="transmembrane region" description="Helical" evidence="8">
    <location>
        <begin position="358"/>
        <end position="377"/>
    </location>
</feature>
<feature type="transmembrane region" description="Helical" evidence="8">
    <location>
        <begin position="275"/>
        <end position="296"/>
    </location>
</feature>
<accession>I3ZKA8</accession>
<feature type="transmembrane region" description="Helical" evidence="8">
    <location>
        <begin position="200"/>
        <end position="218"/>
    </location>
</feature>
<keyword evidence="3" id="KW-1003">Cell membrane</keyword>
<keyword evidence="4 8" id="KW-0812">Transmembrane</keyword>
<dbReference type="InterPro" id="IPR018107">
    <property type="entry name" value="Na-dicarboxylate_symporter_CS"/>
</dbReference>
<name>I3ZKA8_TERRK</name>
<dbReference type="InterPro" id="IPR001991">
    <property type="entry name" value="Na-dicarboxylate_symporter"/>
</dbReference>
<keyword evidence="6 8" id="KW-1133">Transmembrane helix</keyword>
<dbReference type="STRING" id="926566.Terro_3462"/>
<dbReference type="HOGENOM" id="CLU_019375_7_0_0"/>
<dbReference type="OrthoDB" id="9768885at2"/>
<feature type="transmembrane region" description="Helical" evidence="8">
    <location>
        <begin position="135"/>
        <end position="154"/>
    </location>
</feature>
<dbReference type="KEGG" id="trs:Terro_3462"/>
<keyword evidence="5" id="KW-0769">Symport</keyword>
<evidence type="ECO:0000256" key="1">
    <source>
        <dbReference type="ARBA" id="ARBA00004651"/>
    </source>
</evidence>
<evidence type="ECO:0000256" key="4">
    <source>
        <dbReference type="ARBA" id="ARBA00022692"/>
    </source>
</evidence>
<evidence type="ECO:0000256" key="3">
    <source>
        <dbReference type="ARBA" id="ARBA00022475"/>
    </source>
</evidence>
<dbReference type="PROSITE" id="PS00714">
    <property type="entry name" value="NA_DICARBOXYL_SYMP_2"/>
    <property type="match status" value="1"/>
</dbReference>
<feature type="transmembrane region" description="Helical" evidence="8">
    <location>
        <begin position="104"/>
        <end position="123"/>
    </location>
</feature>
<keyword evidence="10" id="KW-1185">Reference proteome</keyword>
<dbReference type="GO" id="GO:0006835">
    <property type="term" value="P:dicarboxylic acid transport"/>
    <property type="evidence" value="ECO:0007669"/>
    <property type="project" value="TreeGrafter"/>
</dbReference>
<dbReference type="PANTHER" id="PTHR42865:SF7">
    <property type="entry name" value="PROTON_GLUTAMATE-ASPARTATE SYMPORTER"/>
    <property type="match status" value="1"/>
</dbReference>
<dbReference type="Proteomes" id="UP000006056">
    <property type="component" value="Chromosome"/>
</dbReference>
<dbReference type="eggNOG" id="COG1301">
    <property type="taxonomic scope" value="Bacteria"/>
</dbReference>
<dbReference type="RefSeq" id="WP_014786937.1">
    <property type="nucleotide sequence ID" value="NC_018014.1"/>
</dbReference>
<feature type="transmembrane region" description="Helical" evidence="8">
    <location>
        <begin position="239"/>
        <end position="260"/>
    </location>
</feature>
<dbReference type="EMBL" id="CP003379">
    <property type="protein sequence ID" value="AFL89676.1"/>
    <property type="molecule type" value="Genomic_DNA"/>
</dbReference>
<dbReference type="SUPFAM" id="SSF118215">
    <property type="entry name" value="Proton glutamate symport protein"/>
    <property type="match status" value="1"/>
</dbReference>
<dbReference type="GO" id="GO:0015293">
    <property type="term" value="F:symporter activity"/>
    <property type="evidence" value="ECO:0007669"/>
    <property type="project" value="UniProtKB-KW"/>
</dbReference>
<proteinExistence type="predicted"/>
<evidence type="ECO:0000256" key="2">
    <source>
        <dbReference type="ARBA" id="ARBA00022448"/>
    </source>
</evidence>
<dbReference type="InterPro" id="IPR036458">
    <property type="entry name" value="Na:dicarbo_symporter_sf"/>
</dbReference>
<keyword evidence="7 8" id="KW-0472">Membrane</keyword>
<evidence type="ECO:0000313" key="9">
    <source>
        <dbReference type="EMBL" id="AFL89676.1"/>
    </source>
</evidence>
<evidence type="ECO:0000256" key="7">
    <source>
        <dbReference type="ARBA" id="ARBA00023136"/>
    </source>
</evidence>